<evidence type="ECO:0000256" key="7">
    <source>
        <dbReference type="ARBA" id="ARBA00047622"/>
    </source>
</evidence>
<dbReference type="InterPro" id="IPR029063">
    <property type="entry name" value="SAM-dependent_MTases_sf"/>
</dbReference>
<dbReference type="Proteomes" id="UP000237105">
    <property type="component" value="Unassembled WGS sequence"/>
</dbReference>
<organism evidence="10 11">
    <name type="scientific">Parasponia andersonii</name>
    <name type="common">Sponia andersonii</name>
    <dbReference type="NCBI Taxonomy" id="3476"/>
    <lineage>
        <taxon>Eukaryota</taxon>
        <taxon>Viridiplantae</taxon>
        <taxon>Streptophyta</taxon>
        <taxon>Embryophyta</taxon>
        <taxon>Tracheophyta</taxon>
        <taxon>Spermatophyta</taxon>
        <taxon>Magnoliopsida</taxon>
        <taxon>eudicotyledons</taxon>
        <taxon>Gunneridae</taxon>
        <taxon>Pentapetalae</taxon>
        <taxon>rosids</taxon>
        <taxon>fabids</taxon>
        <taxon>Rosales</taxon>
        <taxon>Cannabaceae</taxon>
        <taxon>Parasponia</taxon>
    </lineage>
</organism>
<protein>
    <recommendedName>
        <fullName evidence="5">phosphoethanolamine N-methyltransferase</fullName>
        <ecNumber evidence="5">2.1.1.103</ecNumber>
    </recommendedName>
</protein>
<proteinExistence type="predicted"/>
<evidence type="ECO:0000256" key="4">
    <source>
        <dbReference type="ARBA" id="ARBA00022679"/>
    </source>
</evidence>
<dbReference type="EMBL" id="JXTB01000115">
    <property type="protein sequence ID" value="PON62196.1"/>
    <property type="molecule type" value="Genomic_DNA"/>
</dbReference>
<reference evidence="11" key="1">
    <citation type="submission" date="2016-06" db="EMBL/GenBank/DDBJ databases">
        <title>Parallel loss of symbiosis genes in relatives of nitrogen-fixing non-legume Parasponia.</title>
        <authorList>
            <person name="Van Velzen R."/>
            <person name="Holmer R."/>
            <person name="Bu F."/>
            <person name="Rutten L."/>
            <person name="Van Zeijl A."/>
            <person name="Liu W."/>
            <person name="Santuari L."/>
            <person name="Cao Q."/>
            <person name="Sharma T."/>
            <person name="Shen D."/>
            <person name="Roswanjaya Y."/>
            <person name="Wardhani T."/>
            <person name="Kalhor M.S."/>
            <person name="Jansen J."/>
            <person name="Van den Hoogen J."/>
            <person name="Gungor B."/>
            <person name="Hartog M."/>
            <person name="Hontelez J."/>
            <person name="Verver J."/>
            <person name="Yang W.-C."/>
            <person name="Schijlen E."/>
            <person name="Repin R."/>
            <person name="Schilthuizen M."/>
            <person name="Schranz E."/>
            <person name="Heidstra R."/>
            <person name="Miyata K."/>
            <person name="Fedorova E."/>
            <person name="Kohlen W."/>
            <person name="Bisseling T."/>
            <person name="Smit S."/>
            <person name="Geurts R."/>
        </authorList>
    </citation>
    <scope>NUCLEOTIDE SEQUENCE [LARGE SCALE GENOMIC DNA]</scope>
    <source>
        <strain evidence="11">cv. WU1-14</strain>
    </source>
</reference>
<evidence type="ECO:0000313" key="10">
    <source>
        <dbReference type="EMBL" id="PON62196.1"/>
    </source>
</evidence>
<comment type="pathway">
    <text evidence="2">Lipid metabolism.</text>
</comment>
<accession>A0A2P5CMF3</accession>
<dbReference type="Gene3D" id="3.40.50.150">
    <property type="entry name" value="Vaccinia Virus protein VP39"/>
    <property type="match status" value="1"/>
</dbReference>
<dbReference type="PANTHER" id="PTHR44307:SF2">
    <property type="entry name" value="PHOSPHOETHANOLAMINE METHYLTRANSFERASE ISOFORM X1"/>
    <property type="match status" value="1"/>
</dbReference>
<dbReference type="GO" id="GO:0000234">
    <property type="term" value="F:phosphoethanolamine N-methyltransferase activity"/>
    <property type="evidence" value="ECO:0007669"/>
    <property type="project" value="UniProtKB-EC"/>
</dbReference>
<comment type="catalytic activity">
    <reaction evidence="7">
        <text>phosphoethanolamine + S-adenosyl-L-methionine = N-methylethanolamine phosphate + S-adenosyl-L-homocysteine + H(+)</text>
        <dbReference type="Rhea" id="RHEA:20365"/>
        <dbReference type="ChEBI" id="CHEBI:15378"/>
        <dbReference type="ChEBI" id="CHEBI:57781"/>
        <dbReference type="ChEBI" id="CHEBI:57856"/>
        <dbReference type="ChEBI" id="CHEBI:58190"/>
        <dbReference type="ChEBI" id="CHEBI:59789"/>
        <dbReference type="EC" id="2.1.1.103"/>
    </reaction>
    <physiologicalReaction direction="left-to-right" evidence="7">
        <dbReference type="Rhea" id="RHEA:20366"/>
    </physiologicalReaction>
</comment>
<evidence type="ECO:0000256" key="1">
    <source>
        <dbReference type="ARBA" id="ARBA00004969"/>
    </source>
</evidence>
<dbReference type="CDD" id="cd02440">
    <property type="entry name" value="AdoMet_MTases"/>
    <property type="match status" value="1"/>
</dbReference>
<name>A0A2P5CMF3_PARAD</name>
<keyword evidence="4 10" id="KW-0808">Transferase</keyword>
<dbReference type="InterPro" id="IPR041698">
    <property type="entry name" value="Methyltransf_25"/>
</dbReference>
<dbReference type="Pfam" id="PF13649">
    <property type="entry name" value="Methyltransf_25"/>
    <property type="match status" value="1"/>
</dbReference>
<gene>
    <name evidence="10" type="ORF">PanWU01x14_140460</name>
</gene>
<dbReference type="OrthoDB" id="8300214at2759"/>
<comment type="pathway">
    <text evidence="1">Phospholipid metabolism; phosphatidylcholine biosynthesis.</text>
</comment>
<dbReference type="SUPFAM" id="SSF53335">
    <property type="entry name" value="S-adenosyl-L-methionine-dependent methyltransferases"/>
    <property type="match status" value="1"/>
</dbReference>
<dbReference type="STRING" id="3476.A0A2P5CMF3"/>
<keyword evidence="3 10" id="KW-0489">Methyltransferase</keyword>
<keyword evidence="11" id="KW-1185">Reference proteome</keyword>
<evidence type="ECO:0000256" key="8">
    <source>
        <dbReference type="ARBA" id="ARBA00047841"/>
    </source>
</evidence>
<evidence type="ECO:0000256" key="2">
    <source>
        <dbReference type="ARBA" id="ARBA00005189"/>
    </source>
</evidence>
<dbReference type="EC" id="2.1.1.103" evidence="5"/>
<evidence type="ECO:0000313" key="11">
    <source>
        <dbReference type="Proteomes" id="UP000237105"/>
    </source>
</evidence>
<evidence type="ECO:0000256" key="5">
    <source>
        <dbReference type="ARBA" id="ARBA00035674"/>
    </source>
</evidence>
<dbReference type="PANTHER" id="PTHR44307">
    <property type="entry name" value="PHOSPHOETHANOLAMINE METHYLTRANSFERASE"/>
    <property type="match status" value="1"/>
</dbReference>
<comment type="caution">
    <text evidence="10">The sequence shown here is derived from an EMBL/GenBank/DDBJ whole genome shotgun (WGS) entry which is preliminary data.</text>
</comment>
<comment type="catalytic activity">
    <reaction evidence="8">
        <text>N-methylethanolamine phosphate + S-adenosyl-L-methionine = N,N-dimethylethanolamine phosphate + S-adenosyl-L-homocysteine + H(+)</text>
        <dbReference type="Rhea" id="RHEA:25321"/>
        <dbReference type="ChEBI" id="CHEBI:15378"/>
        <dbReference type="ChEBI" id="CHEBI:57781"/>
        <dbReference type="ChEBI" id="CHEBI:57856"/>
        <dbReference type="ChEBI" id="CHEBI:58641"/>
        <dbReference type="ChEBI" id="CHEBI:59789"/>
        <dbReference type="EC" id="2.1.1.103"/>
    </reaction>
    <physiologicalReaction direction="left-to-right" evidence="8">
        <dbReference type="Rhea" id="RHEA:25322"/>
    </physiologicalReaction>
</comment>
<feature type="domain" description="Methyltransferase" evidence="9">
    <location>
        <begin position="110"/>
        <end position="186"/>
    </location>
</feature>
<evidence type="ECO:0000259" key="9">
    <source>
        <dbReference type="Pfam" id="PF13649"/>
    </source>
</evidence>
<comment type="catalytic activity">
    <reaction evidence="6">
        <text>N,N-dimethylethanolamine phosphate + S-adenosyl-L-methionine = phosphocholine + S-adenosyl-L-homocysteine + H(+)</text>
        <dbReference type="Rhea" id="RHEA:25325"/>
        <dbReference type="ChEBI" id="CHEBI:15378"/>
        <dbReference type="ChEBI" id="CHEBI:57856"/>
        <dbReference type="ChEBI" id="CHEBI:58641"/>
        <dbReference type="ChEBI" id="CHEBI:59789"/>
        <dbReference type="ChEBI" id="CHEBI:295975"/>
        <dbReference type="EC" id="2.1.1.103"/>
    </reaction>
    <physiologicalReaction direction="left-to-right" evidence="6">
        <dbReference type="Rhea" id="RHEA:25326"/>
    </physiologicalReaction>
</comment>
<dbReference type="AlphaFoldDB" id="A0A2P5CMF3"/>
<dbReference type="GO" id="GO:0032259">
    <property type="term" value="P:methylation"/>
    <property type="evidence" value="ECO:0007669"/>
    <property type="project" value="UniProtKB-KW"/>
</dbReference>
<sequence length="227" mass="25100">MESLFGVAHKVSAIETNPNRSEDYAAELNNPFQSFSIFILLVSVSLRSTASTAAYVNGEEGETQKAYWLQHYSADLTVEAILLDSKDSDLDREERPEVLSLLPKYEGKSVVDLGAGIGRFTSEFSQKANQVVAIDFIESVIKKNEKINGHYKNINFMCADVVSPDLNISEGSVDFIFSNWLLMLVGSSSSENLVFTNLGTLNENIIQPIRGNRDSIPRSAVFLFADC</sequence>
<evidence type="ECO:0000256" key="6">
    <source>
        <dbReference type="ARBA" id="ARBA00047619"/>
    </source>
</evidence>
<evidence type="ECO:0000256" key="3">
    <source>
        <dbReference type="ARBA" id="ARBA00022603"/>
    </source>
</evidence>